<organism evidence="2 3">
    <name type="scientific">Paenibacillus lycopersici</name>
    <dbReference type="NCBI Taxonomy" id="2704462"/>
    <lineage>
        <taxon>Bacteria</taxon>
        <taxon>Bacillati</taxon>
        <taxon>Bacillota</taxon>
        <taxon>Bacilli</taxon>
        <taxon>Bacillales</taxon>
        <taxon>Paenibacillaceae</taxon>
        <taxon>Paenibacillus</taxon>
    </lineage>
</organism>
<feature type="domain" description="VOC" evidence="1">
    <location>
        <begin position="5"/>
        <end position="119"/>
    </location>
</feature>
<dbReference type="InterPro" id="IPR037523">
    <property type="entry name" value="VOC_core"/>
</dbReference>
<evidence type="ECO:0000259" key="1">
    <source>
        <dbReference type="PROSITE" id="PS51819"/>
    </source>
</evidence>
<proteinExistence type="predicted"/>
<dbReference type="Proteomes" id="UP000476064">
    <property type="component" value="Chromosome"/>
</dbReference>
<dbReference type="EMBL" id="CP048209">
    <property type="protein sequence ID" value="QHT60926.1"/>
    <property type="molecule type" value="Genomic_DNA"/>
</dbReference>
<dbReference type="PROSITE" id="PS51819">
    <property type="entry name" value="VOC"/>
    <property type="match status" value="1"/>
</dbReference>
<dbReference type="KEGG" id="plyc:GXP70_13865"/>
<name>A0A6C0FUW1_9BACL</name>
<dbReference type="SUPFAM" id="SSF54593">
    <property type="entry name" value="Glyoxalase/Bleomycin resistance protein/Dihydroxybiphenyl dioxygenase"/>
    <property type="match status" value="1"/>
</dbReference>
<sequence length="123" mass="13864">MVTLKSAYLGIPVSDLEAAAEWYGEHFGFKVVTRDPIFLKLLTETGVTICLSKHDPPFRSHMQLPDGPFPVQGFIVADAEAVHNELRQRGVEVGQLFDYQGQSFSFYDLDGNFIEVWSLPDKE</sequence>
<protein>
    <submittedName>
        <fullName evidence="2">VOC family protein</fullName>
    </submittedName>
</protein>
<dbReference type="Gene3D" id="3.10.180.10">
    <property type="entry name" value="2,3-Dihydroxybiphenyl 1,2-Dioxygenase, domain 1"/>
    <property type="match status" value="1"/>
</dbReference>
<dbReference type="CDD" id="cd06587">
    <property type="entry name" value="VOC"/>
    <property type="match status" value="1"/>
</dbReference>
<keyword evidence="3" id="KW-1185">Reference proteome</keyword>
<gene>
    <name evidence="2" type="ORF">GXP70_13865</name>
</gene>
<reference evidence="2 3" key="1">
    <citation type="submission" date="2020-01" db="EMBL/GenBank/DDBJ databases">
        <title>Paenibacillus sp. nov., isolated from tomato rhizosphere.</title>
        <authorList>
            <person name="Weon H.-Y."/>
            <person name="Lee S.A."/>
        </authorList>
    </citation>
    <scope>NUCLEOTIDE SEQUENCE [LARGE SCALE GENOMIC DNA]</scope>
    <source>
        <strain evidence="2 3">12200R-189</strain>
    </source>
</reference>
<dbReference type="InterPro" id="IPR029068">
    <property type="entry name" value="Glyas_Bleomycin-R_OHBP_Dase"/>
</dbReference>
<evidence type="ECO:0000313" key="3">
    <source>
        <dbReference type="Proteomes" id="UP000476064"/>
    </source>
</evidence>
<dbReference type="RefSeq" id="WP_162357365.1">
    <property type="nucleotide sequence ID" value="NZ_CP048209.1"/>
</dbReference>
<dbReference type="AlphaFoldDB" id="A0A6C0FUW1"/>
<evidence type="ECO:0000313" key="2">
    <source>
        <dbReference type="EMBL" id="QHT60926.1"/>
    </source>
</evidence>
<accession>A0A6C0FUW1</accession>
<dbReference type="InterPro" id="IPR004360">
    <property type="entry name" value="Glyas_Fos-R_dOase_dom"/>
</dbReference>
<dbReference type="Pfam" id="PF00903">
    <property type="entry name" value="Glyoxalase"/>
    <property type="match status" value="1"/>
</dbReference>